<dbReference type="PANTHER" id="PTHR19136">
    <property type="entry name" value="MOLYBDENUM COFACTOR GUANYLYLTRANSFERASE"/>
    <property type="match status" value="1"/>
</dbReference>
<feature type="domain" description="MobA-like NTP transferase" evidence="2">
    <location>
        <begin position="20"/>
        <end position="140"/>
    </location>
</feature>
<dbReference type="Gene3D" id="3.90.550.10">
    <property type="entry name" value="Spore Coat Polysaccharide Biosynthesis Protein SpsA, Chain A"/>
    <property type="match status" value="1"/>
</dbReference>
<sequence length="264" mass="27236">MPSPAPHPPLVDPATSPVTAVVLGGGEGDALARAAGVRAKALVPFGGKPLACYVLEALQATPAVGAVLYVGTSPTPAVKGLEPGATFLESFQRGVQAALKGRPERILVLTADLPWLNPEALTAFLASAPDAELVYPIIAEASARAQFPAQRRTFVRLKEGRFTGGNLMLLKPAAVAALEPFIGRAYAGRKNPLVLAQLLGVDVIFRLLLGRLDLPAIEARAERVLGCTVRAVVTEHASIGADVDKPEHLSVASGGAVSGAVGIK</sequence>
<dbReference type="STRING" id="649638.Trad_1857"/>
<evidence type="ECO:0000313" key="3">
    <source>
        <dbReference type="EMBL" id="ADI14973.1"/>
    </source>
</evidence>
<keyword evidence="1" id="KW-0808">Transferase</keyword>
<dbReference type="HOGENOM" id="CLU_071013_1_0_0"/>
<dbReference type="Proteomes" id="UP000000379">
    <property type="component" value="Chromosome"/>
</dbReference>
<proteinExistence type="predicted"/>
<dbReference type="EMBL" id="CP002049">
    <property type="protein sequence ID" value="ADI14973.1"/>
    <property type="molecule type" value="Genomic_DNA"/>
</dbReference>
<organism evidence="3 4">
    <name type="scientific">Truepera radiovictrix (strain DSM 17093 / CIP 108686 / LMG 22925 / RQ-24)</name>
    <dbReference type="NCBI Taxonomy" id="649638"/>
    <lineage>
        <taxon>Bacteria</taxon>
        <taxon>Thermotogati</taxon>
        <taxon>Deinococcota</taxon>
        <taxon>Deinococci</taxon>
        <taxon>Trueperales</taxon>
        <taxon>Trueperaceae</taxon>
        <taxon>Truepera</taxon>
    </lineage>
</organism>
<protein>
    <recommendedName>
        <fullName evidence="2">MobA-like NTP transferase domain-containing protein</fullName>
    </recommendedName>
</protein>
<reference evidence="3 4" key="2">
    <citation type="journal article" date="2011" name="Stand. Genomic Sci.">
        <title>Complete genome sequence of Truepera radiovictrix type strain (RQ-24).</title>
        <authorList>
            <person name="Ivanova N."/>
            <person name="Rohde C."/>
            <person name="Munk C."/>
            <person name="Nolan M."/>
            <person name="Lucas S."/>
            <person name="Del Rio T.G."/>
            <person name="Tice H."/>
            <person name="Deshpande S."/>
            <person name="Cheng J.F."/>
            <person name="Tapia R."/>
            <person name="Han C."/>
            <person name="Goodwin L."/>
            <person name="Pitluck S."/>
            <person name="Liolios K."/>
            <person name="Mavromatis K."/>
            <person name="Mikhailova N."/>
            <person name="Pati A."/>
            <person name="Chen A."/>
            <person name="Palaniappan K."/>
            <person name="Land M."/>
            <person name="Hauser L."/>
            <person name="Chang Y.J."/>
            <person name="Jeffries C.D."/>
            <person name="Brambilla E."/>
            <person name="Rohde M."/>
            <person name="Goker M."/>
            <person name="Tindall B.J."/>
            <person name="Woyke T."/>
            <person name="Bristow J."/>
            <person name="Eisen J.A."/>
            <person name="Markowitz V."/>
            <person name="Hugenholtz P."/>
            <person name="Kyrpides N.C."/>
            <person name="Klenk H.P."/>
            <person name="Lapidus A."/>
        </authorList>
    </citation>
    <scope>NUCLEOTIDE SEQUENCE [LARGE SCALE GENOMIC DNA]</scope>
    <source>
        <strain evidence="4">DSM 17093 / CIP 108686 / LMG 22925 / RQ-24</strain>
    </source>
</reference>
<dbReference type="Pfam" id="PF12804">
    <property type="entry name" value="NTP_transf_3"/>
    <property type="match status" value="1"/>
</dbReference>
<dbReference type="PANTHER" id="PTHR19136:SF81">
    <property type="entry name" value="MOLYBDENUM COFACTOR GUANYLYLTRANSFERASE"/>
    <property type="match status" value="1"/>
</dbReference>
<dbReference type="eggNOG" id="COG2266">
    <property type="taxonomic scope" value="Bacteria"/>
</dbReference>
<dbReference type="KEGG" id="tra:Trad_1857"/>
<evidence type="ECO:0000256" key="1">
    <source>
        <dbReference type="ARBA" id="ARBA00022679"/>
    </source>
</evidence>
<accession>D7CQI9</accession>
<dbReference type="AlphaFoldDB" id="D7CQI9"/>
<dbReference type="OrthoDB" id="159246at2"/>
<dbReference type="RefSeq" id="WP_013178339.1">
    <property type="nucleotide sequence ID" value="NC_014221.1"/>
</dbReference>
<dbReference type="InterPro" id="IPR025877">
    <property type="entry name" value="MobA-like_NTP_Trfase"/>
</dbReference>
<reference evidence="4" key="1">
    <citation type="submission" date="2010-05" db="EMBL/GenBank/DDBJ databases">
        <title>The complete genome of Truepera radiovictris DSM 17093.</title>
        <authorList>
            <consortium name="US DOE Joint Genome Institute (JGI-PGF)"/>
            <person name="Lucas S."/>
            <person name="Copeland A."/>
            <person name="Lapidus A."/>
            <person name="Glavina del Rio T."/>
            <person name="Dalin E."/>
            <person name="Tice H."/>
            <person name="Bruce D."/>
            <person name="Goodwin L."/>
            <person name="Pitluck S."/>
            <person name="Kyrpides N."/>
            <person name="Mavromatis K."/>
            <person name="Ovchinnikova G."/>
            <person name="Munk A.C."/>
            <person name="Detter J.C."/>
            <person name="Han C."/>
            <person name="Tapia R."/>
            <person name="Land M."/>
            <person name="Hauser L."/>
            <person name="Markowitz V."/>
            <person name="Cheng J.-F."/>
            <person name="Hugenholtz P."/>
            <person name="Woyke T."/>
            <person name="Wu D."/>
            <person name="Tindall B."/>
            <person name="Pomrenke H.G."/>
            <person name="Brambilla E."/>
            <person name="Klenk H.-P."/>
            <person name="Eisen J.A."/>
        </authorList>
    </citation>
    <scope>NUCLEOTIDE SEQUENCE [LARGE SCALE GENOMIC DNA]</scope>
    <source>
        <strain evidence="4">DSM 17093 / CIP 108686 / LMG 22925 / RQ-24</strain>
    </source>
</reference>
<evidence type="ECO:0000259" key="2">
    <source>
        <dbReference type="Pfam" id="PF12804"/>
    </source>
</evidence>
<gene>
    <name evidence="3" type="ordered locus">Trad_1857</name>
</gene>
<name>D7CQI9_TRURR</name>
<dbReference type="InterPro" id="IPR029044">
    <property type="entry name" value="Nucleotide-diphossugar_trans"/>
</dbReference>
<evidence type="ECO:0000313" key="4">
    <source>
        <dbReference type="Proteomes" id="UP000000379"/>
    </source>
</evidence>
<dbReference type="SUPFAM" id="SSF53448">
    <property type="entry name" value="Nucleotide-diphospho-sugar transferases"/>
    <property type="match status" value="1"/>
</dbReference>
<keyword evidence="4" id="KW-1185">Reference proteome</keyword>
<dbReference type="GO" id="GO:0016779">
    <property type="term" value="F:nucleotidyltransferase activity"/>
    <property type="evidence" value="ECO:0007669"/>
    <property type="project" value="TreeGrafter"/>
</dbReference>